<dbReference type="Proteomes" id="UP001591681">
    <property type="component" value="Unassembled WGS sequence"/>
</dbReference>
<evidence type="ECO:0000256" key="2">
    <source>
        <dbReference type="SAM" id="SignalP"/>
    </source>
</evidence>
<feature type="region of interest" description="Disordered" evidence="1">
    <location>
        <begin position="165"/>
        <end position="187"/>
    </location>
</feature>
<protein>
    <recommendedName>
        <fullName evidence="3">SERTA domain-containing protein</fullName>
    </recommendedName>
</protein>
<dbReference type="PROSITE" id="PS51053">
    <property type="entry name" value="SERTA"/>
    <property type="match status" value="1"/>
</dbReference>
<evidence type="ECO:0000259" key="3">
    <source>
        <dbReference type="PROSITE" id="PS51053"/>
    </source>
</evidence>
<feature type="compositionally biased region" description="Acidic residues" evidence="1">
    <location>
        <begin position="166"/>
        <end position="184"/>
    </location>
</feature>
<dbReference type="AlphaFoldDB" id="A0ABD1KHX4"/>
<gene>
    <name evidence="4" type="ORF">ACEWY4_005299</name>
</gene>
<evidence type="ECO:0000256" key="1">
    <source>
        <dbReference type="SAM" id="MobiDB-lite"/>
    </source>
</evidence>
<evidence type="ECO:0000313" key="5">
    <source>
        <dbReference type="Proteomes" id="UP001591681"/>
    </source>
</evidence>
<proteinExistence type="predicted"/>
<sequence>MVALNLFPLLHPLLCGGRTWLLSISGTSSFMAVEAVSLPALSPGSSEIHPGNFGGVKPRRTGDPLEGCVFVCVHLSITRAPLFVLPESQKRLTTSKVAYFKRKYAEEEDIHGSLHGYLQKHLILREERSCILRLSLEKLRFLDDPEAYLRRSVLINNLLRKIHHDDEEEHEPEEKEDEDEEDGRDADTQKLFYSSRKRLKVMVASECHAQNFNYAEVPQYRLVSYTSSASAMCLCGLGSCPALASSHGAPVLLYNLGDHG</sequence>
<keyword evidence="5" id="KW-1185">Reference proteome</keyword>
<feature type="domain" description="SERTA" evidence="3">
    <location>
        <begin position="124"/>
        <end position="170"/>
    </location>
</feature>
<evidence type="ECO:0000313" key="4">
    <source>
        <dbReference type="EMBL" id="KAL2098819.1"/>
    </source>
</evidence>
<comment type="caution">
    <text evidence="4">The sequence shown here is derived from an EMBL/GenBank/DDBJ whole genome shotgun (WGS) entry which is preliminary data.</text>
</comment>
<dbReference type="PANTHER" id="PTHR47888:SF1">
    <property type="entry name" value="SERTA DOMAIN-CONTAINING PROTEIN"/>
    <property type="match status" value="1"/>
</dbReference>
<name>A0ABD1KHX4_9TELE</name>
<reference evidence="4 5" key="1">
    <citation type="submission" date="2024-09" db="EMBL/GenBank/DDBJ databases">
        <title>A chromosome-level genome assembly of Gray's grenadier anchovy, Coilia grayii.</title>
        <authorList>
            <person name="Fu Z."/>
        </authorList>
    </citation>
    <scope>NUCLEOTIDE SEQUENCE [LARGE SCALE GENOMIC DNA]</scope>
    <source>
        <strain evidence="4">G4</strain>
        <tissue evidence="4">Muscle</tissue>
    </source>
</reference>
<organism evidence="4 5">
    <name type="scientific">Coilia grayii</name>
    <name type="common">Gray's grenadier anchovy</name>
    <dbReference type="NCBI Taxonomy" id="363190"/>
    <lineage>
        <taxon>Eukaryota</taxon>
        <taxon>Metazoa</taxon>
        <taxon>Chordata</taxon>
        <taxon>Craniata</taxon>
        <taxon>Vertebrata</taxon>
        <taxon>Euteleostomi</taxon>
        <taxon>Actinopterygii</taxon>
        <taxon>Neopterygii</taxon>
        <taxon>Teleostei</taxon>
        <taxon>Clupei</taxon>
        <taxon>Clupeiformes</taxon>
        <taxon>Clupeoidei</taxon>
        <taxon>Engraulidae</taxon>
        <taxon>Coilinae</taxon>
        <taxon>Coilia</taxon>
    </lineage>
</organism>
<dbReference type="PANTHER" id="PTHR47888">
    <property type="entry name" value="UPF0730 PROTEIN ENCODED BY LINC00643-RELATED"/>
    <property type="match status" value="1"/>
</dbReference>
<feature type="chain" id="PRO_5044780541" description="SERTA domain-containing protein" evidence="2">
    <location>
        <begin position="18"/>
        <end position="260"/>
    </location>
</feature>
<dbReference type="EMBL" id="JBHFQA010000005">
    <property type="protein sequence ID" value="KAL2098819.1"/>
    <property type="molecule type" value="Genomic_DNA"/>
</dbReference>
<dbReference type="InterPro" id="IPR009263">
    <property type="entry name" value="SERTA_dom"/>
</dbReference>
<keyword evidence="2" id="KW-0732">Signal</keyword>
<feature type="signal peptide" evidence="2">
    <location>
        <begin position="1"/>
        <end position="17"/>
    </location>
</feature>
<accession>A0ABD1KHX4</accession>
<dbReference type="Pfam" id="PF06031">
    <property type="entry name" value="SERTA"/>
    <property type="match status" value="1"/>
</dbReference>